<protein>
    <recommendedName>
        <fullName evidence="4">RRM domain-containing protein</fullName>
    </recommendedName>
</protein>
<dbReference type="HOGENOM" id="CLU_012062_1_4_1"/>
<dbReference type="InterPro" id="IPR000504">
    <property type="entry name" value="RRM_dom"/>
</dbReference>
<dbReference type="Ensembl" id="ENSMLUT00000022435.1">
    <property type="protein sequence ID" value="ENSMLUP00000017311.1"/>
    <property type="gene ID" value="ENSMLUG00000026028.1"/>
</dbReference>
<organism evidence="5 6">
    <name type="scientific">Myotis lucifugus</name>
    <name type="common">Little brown bat</name>
    <dbReference type="NCBI Taxonomy" id="59463"/>
    <lineage>
        <taxon>Eukaryota</taxon>
        <taxon>Metazoa</taxon>
        <taxon>Chordata</taxon>
        <taxon>Craniata</taxon>
        <taxon>Vertebrata</taxon>
        <taxon>Euteleostomi</taxon>
        <taxon>Mammalia</taxon>
        <taxon>Eutheria</taxon>
        <taxon>Laurasiatheria</taxon>
        <taxon>Chiroptera</taxon>
        <taxon>Yangochiroptera</taxon>
        <taxon>Vespertilionidae</taxon>
        <taxon>Myotis</taxon>
    </lineage>
</organism>
<dbReference type="GeneTree" id="ENSGT00950000183123"/>
<feature type="compositionally biased region" description="Low complexity" evidence="3">
    <location>
        <begin position="238"/>
        <end position="254"/>
    </location>
</feature>
<evidence type="ECO:0000313" key="6">
    <source>
        <dbReference type="Proteomes" id="UP000001074"/>
    </source>
</evidence>
<dbReference type="InParanoid" id="G1Q0S8"/>
<name>G1Q0S8_MYOLU</name>
<dbReference type="eggNOG" id="KOG0118">
    <property type="taxonomic scope" value="Eukaryota"/>
</dbReference>
<dbReference type="PROSITE" id="PS50102">
    <property type="entry name" value="RRM"/>
    <property type="match status" value="1"/>
</dbReference>
<dbReference type="GO" id="GO:0000398">
    <property type="term" value="P:mRNA splicing, via spliceosome"/>
    <property type="evidence" value="ECO:0007669"/>
    <property type="project" value="TreeGrafter"/>
</dbReference>
<dbReference type="GO" id="GO:0003730">
    <property type="term" value="F:mRNA 3'-UTR binding"/>
    <property type="evidence" value="ECO:0007669"/>
    <property type="project" value="TreeGrafter"/>
</dbReference>
<reference evidence="5 6" key="1">
    <citation type="journal article" date="2011" name="Nature">
        <title>A high-resolution map of human evolutionary constraint using 29 mammals.</title>
        <authorList>
            <person name="Lindblad-Toh K."/>
            <person name="Garber M."/>
            <person name="Zuk O."/>
            <person name="Lin M.F."/>
            <person name="Parker B.J."/>
            <person name="Washietl S."/>
            <person name="Kheradpour P."/>
            <person name="Ernst J."/>
            <person name="Jordan G."/>
            <person name="Mauceli E."/>
            <person name="Ward L.D."/>
            <person name="Lowe C.B."/>
            <person name="Holloway A.K."/>
            <person name="Clamp M."/>
            <person name="Gnerre S."/>
            <person name="Alfoldi J."/>
            <person name="Beal K."/>
            <person name="Chang J."/>
            <person name="Clawson H."/>
            <person name="Cuff J."/>
            <person name="Di Palma F."/>
            <person name="Fitzgerald S."/>
            <person name="Flicek P."/>
            <person name="Guttman M."/>
            <person name="Hubisz M.J."/>
            <person name="Jaffe D.B."/>
            <person name="Jungreis I."/>
            <person name="Kent W.J."/>
            <person name="Kostka D."/>
            <person name="Lara M."/>
            <person name="Martins A.L."/>
            <person name="Massingham T."/>
            <person name="Moltke I."/>
            <person name="Raney B.J."/>
            <person name="Rasmussen M.D."/>
            <person name="Robinson J."/>
            <person name="Stark A."/>
            <person name="Vilella A.J."/>
            <person name="Wen J."/>
            <person name="Xie X."/>
            <person name="Zody M.C."/>
            <person name="Baldwin J."/>
            <person name="Bloom T."/>
            <person name="Chin C.W."/>
            <person name="Heiman D."/>
            <person name="Nicol R."/>
            <person name="Nusbaum C."/>
            <person name="Young S."/>
            <person name="Wilkinson J."/>
            <person name="Worley K.C."/>
            <person name="Kovar C.L."/>
            <person name="Muzny D.M."/>
            <person name="Gibbs R.A."/>
            <person name="Cree A."/>
            <person name="Dihn H.H."/>
            <person name="Fowler G."/>
            <person name="Jhangiani S."/>
            <person name="Joshi V."/>
            <person name="Lee S."/>
            <person name="Lewis L.R."/>
            <person name="Nazareth L.V."/>
            <person name="Okwuonu G."/>
            <person name="Santibanez J."/>
            <person name="Warren W.C."/>
            <person name="Mardis E.R."/>
            <person name="Weinstock G.M."/>
            <person name="Wilson R.K."/>
            <person name="Delehaunty K."/>
            <person name="Dooling D."/>
            <person name="Fronik C."/>
            <person name="Fulton L."/>
            <person name="Fulton B."/>
            <person name="Graves T."/>
            <person name="Minx P."/>
            <person name="Sodergren E."/>
            <person name="Birney E."/>
            <person name="Margulies E.H."/>
            <person name="Herrero J."/>
            <person name="Green E.D."/>
            <person name="Haussler D."/>
            <person name="Siepel A."/>
            <person name="Goldman N."/>
            <person name="Pollard K.S."/>
            <person name="Pedersen J.S."/>
            <person name="Lander E.S."/>
            <person name="Kellis M."/>
        </authorList>
    </citation>
    <scope>NUCLEOTIDE SEQUENCE [LARGE SCALE GENOMIC DNA]</scope>
</reference>
<dbReference type="PANTHER" id="PTHR48026:SF2">
    <property type="entry name" value="HETEROGENEOUS NUCLEAR RIBONUCLEOPROTEIN A1-RELATED"/>
    <property type="match status" value="1"/>
</dbReference>
<dbReference type="SMART" id="SM00360">
    <property type="entry name" value="RRM"/>
    <property type="match status" value="2"/>
</dbReference>
<reference evidence="5" key="2">
    <citation type="submission" date="2025-08" db="UniProtKB">
        <authorList>
            <consortium name="Ensembl"/>
        </authorList>
    </citation>
    <scope>IDENTIFICATION</scope>
</reference>
<evidence type="ECO:0000313" key="5">
    <source>
        <dbReference type="Ensembl" id="ENSMLUP00000017311.1"/>
    </source>
</evidence>
<dbReference type="InterPro" id="IPR012677">
    <property type="entry name" value="Nucleotide-bd_a/b_plait_sf"/>
</dbReference>
<feature type="domain" description="RRM" evidence="4">
    <location>
        <begin position="93"/>
        <end position="135"/>
    </location>
</feature>
<evidence type="ECO:0000259" key="4">
    <source>
        <dbReference type="PROSITE" id="PS50102"/>
    </source>
</evidence>
<dbReference type="Gene3D" id="3.30.70.330">
    <property type="match status" value="2"/>
</dbReference>
<evidence type="ECO:0000256" key="2">
    <source>
        <dbReference type="PROSITE-ProRule" id="PRU00176"/>
    </source>
</evidence>
<evidence type="ECO:0000256" key="1">
    <source>
        <dbReference type="ARBA" id="ARBA00022884"/>
    </source>
</evidence>
<proteinExistence type="predicted"/>
<dbReference type="InterPro" id="IPR035979">
    <property type="entry name" value="RBD_domain_sf"/>
</dbReference>
<dbReference type="GO" id="GO:0071013">
    <property type="term" value="C:catalytic step 2 spliceosome"/>
    <property type="evidence" value="ECO:0007669"/>
    <property type="project" value="TreeGrafter"/>
</dbReference>
<keyword evidence="1 2" id="KW-0694">RNA-binding</keyword>
<feature type="region of interest" description="Disordered" evidence="3">
    <location>
        <begin position="234"/>
        <end position="254"/>
    </location>
</feature>
<keyword evidence="6" id="KW-1185">Reference proteome</keyword>
<dbReference type="STRING" id="59463.ENSMLUP00000017311"/>
<evidence type="ECO:0000256" key="3">
    <source>
        <dbReference type="SAM" id="MobiDB-lite"/>
    </source>
</evidence>
<dbReference type="SUPFAM" id="SSF54928">
    <property type="entry name" value="RNA-binding domain, RBD"/>
    <property type="match status" value="2"/>
</dbReference>
<dbReference type="PANTHER" id="PTHR48026">
    <property type="entry name" value="HOMOLOGOUS TO DROSOPHILA SQD (SQUID) PROTEIN"/>
    <property type="match status" value="1"/>
</dbReference>
<reference evidence="5" key="3">
    <citation type="submission" date="2025-09" db="UniProtKB">
        <authorList>
            <consortium name="Ensembl"/>
        </authorList>
    </citation>
    <scope>IDENTIFICATION</scope>
</reference>
<sequence>MSKSETPKEPEQLWKLFIRGLSFETISESLRSHGEPWGTLTDCVSRGCGSVTYATVEKAFVAMNRPHEVDGRVEPERAVSGEDSERSGHLTVKKTFVGGIKDTEELRDYFEQGKLIEIMTDQGSGKKRGSAFVTFAFDDHDSGDKTVFQKYHPVNGHNCDVRKALSKQEMASASSKVVLNIPFGGGGNFRGGGGFSGSCDGSGGSEDGCNEFANDGSNFRGGKSWRGQFFVKPQNQWGYGSSSSCSSYGSSRRF</sequence>
<dbReference type="Proteomes" id="UP000001074">
    <property type="component" value="Unassembled WGS sequence"/>
</dbReference>
<accession>G1Q0S8</accession>
<dbReference type="AlphaFoldDB" id="G1Q0S8"/>
<dbReference type="EMBL" id="AAPE02017806">
    <property type="status" value="NOT_ANNOTATED_CDS"/>
    <property type="molecule type" value="Genomic_DNA"/>
</dbReference>